<dbReference type="Proteomes" id="UP000427282">
    <property type="component" value="Segment"/>
</dbReference>
<sequence>MKKEIKKLAKLAEELGWVYVRVTSNGHYLYRHSTTGNQTTIPATPSGGKRSLENCEATLRRLAK</sequence>
<dbReference type="SUPFAM" id="SSF54786">
    <property type="entry name" value="YcfA/nrd intein domain"/>
    <property type="match status" value="1"/>
</dbReference>
<dbReference type="EMBL" id="MN586027">
    <property type="protein sequence ID" value="QGJ93506.1"/>
    <property type="molecule type" value="Genomic_DNA"/>
</dbReference>
<keyword evidence="2" id="KW-1185">Reference proteome</keyword>
<reference evidence="1 2" key="1">
    <citation type="submission" date="2019-10" db="EMBL/GenBank/DDBJ databases">
        <authorList>
            <person name="Garlena R.A."/>
            <person name="Russell D.A."/>
            <person name="Pope W.H."/>
            <person name="Jacobs-Sera D."/>
            <person name="Hatfull G.F."/>
        </authorList>
    </citation>
    <scope>NUCLEOTIDE SEQUENCE [LARGE SCALE GENOMIC DNA]</scope>
</reference>
<evidence type="ECO:0000313" key="1">
    <source>
        <dbReference type="EMBL" id="QGJ93506.1"/>
    </source>
</evidence>
<dbReference type="Gene3D" id="3.30.920.30">
    <property type="entry name" value="Hypothetical protein"/>
    <property type="match status" value="1"/>
</dbReference>
<evidence type="ECO:0000313" key="2">
    <source>
        <dbReference type="Proteomes" id="UP000427282"/>
    </source>
</evidence>
<organism evidence="1 2">
    <name type="scientific">Arthrobacter phage Mufasa8</name>
    <dbReference type="NCBI Taxonomy" id="2656526"/>
    <lineage>
        <taxon>Viruses</taxon>
        <taxon>Duplodnaviria</taxon>
        <taxon>Heunggongvirae</taxon>
        <taxon>Uroviricota</taxon>
        <taxon>Caudoviricetes</taxon>
        <taxon>Mufasoctovirus</taxon>
        <taxon>Mufasoctovirus mufasa8</taxon>
    </lineage>
</organism>
<gene>
    <name evidence="1" type="primary">58</name>
    <name evidence="1" type="ORF">SEA_MUFASA8_58</name>
</gene>
<protein>
    <submittedName>
        <fullName evidence="1">HicA-like antitoxin</fullName>
    </submittedName>
</protein>
<dbReference type="RefSeq" id="YP_009885138.1">
    <property type="nucleotide sequence ID" value="NC_049478.1"/>
</dbReference>
<accession>A0A649VM72</accession>
<dbReference type="InterPro" id="IPR038570">
    <property type="entry name" value="HicA_sf"/>
</dbReference>
<proteinExistence type="predicted"/>
<name>A0A649VM72_9CAUD</name>
<dbReference type="KEGG" id="vg:55814510"/>
<dbReference type="GeneID" id="55814510"/>